<gene>
    <name evidence="7" type="primary">NIPA2_2</name>
    <name evidence="7" type="ORF">GOODEAATRI_021690</name>
</gene>
<organism evidence="7 8">
    <name type="scientific">Goodea atripinnis</name>
    <dbReference type="NCBI Taxonomy" id="208336"/>
    <lineage>
        <taxon>Eukaryota</taxon>
        <taxon>Metazoa</taxon>
        <taxon>Chordata</taxon>
        <taxon>Craniata</taxon>
        <taxon>Vertebrata</taxon>
        <taxon>Euteleostomi</taxon>
        <taxon>Actinopterygii</taxon>
        <taxon>Neopterygii</taxon>
        <taxon>Teleostei</taxon>
        <taxon>Neoteleostei</taxon>
        <taxon>Acanthomorphata</taxon>
        <taxon>Ovalentaria</taxon>
        <taxon>Atherinomorphae</taxon>
        <taxon>Cyprinodontiformes</taxon>
        <taxon>Goodeidae</taxon>
        <taxon>Goodea</taxon>
    </lineage>
</organism>
<sequence length="457" mass="49375">MVSALRSRRRANTGSPPVVAIGTWLKVEKAVCDGRKQSREAGWKVAVLSPPLYTCFRGKTVAFEQVRDVRTSRTALHVVDAESYGLASCDRGKYDFYIGLALAISSSIFIGGSFILKKKGLLRLAKKGSMRAGQGGHAYLKEWLWWAGLLSTNFAAYAFAPATLVTPLGALSVLVRFKITMTSVFCCSAVLSSYFLTERLNLHGKLGCLLSILGSTTMVIHAPKEEEIASLKDMAKKLVDPGFFVFATLVVIVALIFIFVVSPRHGQTNILVYITICSVIGALSVSCVKGLGIAIKETIAGKNVFKNPLAWILLLGLVGCVSTQINYLNKALDIFNTSLVTPIYYVFFTTSVLTCSAILFKEWGHMGAGDVIGTLSGFLTIIVGIFLLHAFKDVSVSLATLAVSIRREDHAAPAANGTASHSNYELLHSESTEDLDRGLPYDSVSRRNGALTSSLDV</sequence>
<evidence type="ECO:0000256" key="5">
    <source>
        <dbReference type="ARBA" id="ARBA00023136"/>
    </source>
</evidence>
<keyword evidence="5 6" id="KW-0472">Membrane</keyword>
<evidence type="ECO:0000256" key="1">
    <source>
        <dbReference type="ARBA" id="ARBA00004141"/>
    </source>
</evidence>
<reference evidence="7 8" key="1">
    <citation type="submission" date="2021-06" db="EMBL/GenBank/DDBJ databases">
        <authorList>
            <person name="Palmer J.M."/>
        </authorList>
    </citation>
    <scope>NUCLEOTIDE SEQUENCE [LARGE SCALE GENOMIC DNA]</scope>
    <source>
        <strain evidence="7 8">GA_2019</strain>
        <tissue evidence="7">Muscle</tissue>
    </source>
</reference>
<evidence type="ECO:0000256" key="4">
    <source>
        <dbReference type="ARBA" id="ARBA00022989"/>
    </source>
</evidence>
<dbReference type="InterPro" id="IPR008521">
    <property type="entry name" value="Mg_trans_NIPA"/>
</dbReference>
<protein>
    <submittedName>
        <fullName evidence="7">Magnesium transporter nipa2</fullName>
    </submittedName>
</protein>
<dbReference type="EMBL" id="JAHRIO010032123">
    <property type="protein sequence ID" value="MEQ2169128.1"/>
    <property type="molecule type" value="Genomic_DNA"/>
</dbReference>
<evidence type="ECO:0000313" key="7">
    <source>
        <dbReference type="EMBL" id="MEQ2169128.1"/>
    </source>
</evidence>
<evidence type="ECO:0000256" key="3">
    <source>
        <dbReference type="ARBA" id="ARBA00022692"/>
    </source>
</evidence>
<dbReference type="PANTHER" id="PTHR12570:SF1">
    <property type="entry name" value="MAGNESIUM TRANSPORTER NIPA2"/>
    <property type="match status" value="1"/>
</dbReference>
<name>A0ABV0NCL9_9TELE</name>
<evidence type="ECO:0000256" key="2">
    <source>
        <dbReference type="ARBA" id="ARBA00007230"/>
    </source>
</evidence>
<comment type="caution">
    <text evidence="7">The sequence shown here is derived from an EMBL/GenBank/DDBJ whole genome shotgun (WGS) entry which is preliminary data.</text>
</comment>
<comment type="subcellular location">
    <subcellularLocation>
        <location evidence="1">Membrane</location>
        <topology evidence="1">Multi-pass membrane protein</topology>
    </subcellularLocation>
</comment>
<evidence type="ECO:0000313" key="8">
    <source>
        <dbReference type="Proteomes" id="UP001476798"/>
    </source>
</evidence>
<feature type="transmembrane region" description="Helical" evidence="6">
    <location>
        <begin position="96"/>
        <end position="116"/>
    </location>
</feature>
<feature type="transmembrane region" description="Helical" evidence="6">
    <location>
        <begin position="339"/>
        <end position="360"/>
    </location>
</feature>
<proteinExistence type="inferred from homology"/>
<feature type="transmembrane region" description="Helical" evidence="6">
    <location>
        <begin position="372"/>
        <end position="391"/>
    </location>
</feature>
<feature type="transmembrane region" description="Helical" evidence="6">
    <location>
        <begin position="243"/>
        <end position="264"/>
    </location>
</feature>
<keyword evidence="4 6" id="KW-1133">Transmembrane helix</keyword>
<feature type="transmembrane region" description="Helical" evidence="6">
    <location>
        <begin position="143"/>
        <end position="165"/>
    </location>
</feature>
<feature type="transmembrane region" description="Helical" evidence="6">
    <location>
        <begin position="309"/>
        <end position="327"/>
    </location>
</feature>
<feature type="transmembrane region" description="Helical" evidence="6">
    <location>
        <begin position="270"/>
        <end position="288"/>
    </location>
</feature>
<keyword evidence="3 6" id="KW-0812">Transmembrane</keyword>
<keyword evidence="8" id="KW-1185">Reference proteome</keyword>
<dbReference type="Proteomes" id="UP001476798">
    <property type="component" value="Unassembled WGS sequence"/>
</dbReference>
<evidence type="ECO:0000256" key="6">
    <source>
        <dbReference type="SAM" id="Phobius"/>
    </source>
</evidence>
<comment type="similarity">
    <text evidence="2">Belongs to the NIPA family.</text>
</comment>
<dbReference type="PANTHER" id="PTHR12570">
    <property type="match status" value="1"/>
</dbReference>
<dbReference type="Pfam" id="PF05653">
    <property type="entry name" value="Mg_trans_NIPA"/>
    <property type="match status" value="1"/>
</dbReference>
<accession>A0ABV0NCL9</accession>